<dbReference type="EMBL" id="JAAMPC010000006">
    <property type="protein sequence ID" value="KAG2306887.1"/>
    <property type="molecule type" value="Genomic_DNA"/>
</dbReference>
<gene>
    <name evidence="1" type="ORF">Bca52824_026635</name>
</gene>
<keyword evidence="2" id="KW-1185">Reference proteome</keyword>
<accession>A0A8X7V980</accession>
<name>A0A8X7V980_BRACI</name>
<reference evidence="1 2" key="1">
    <citation type="submission" date="2020-02" db="EMBL/GenBank/DDBJ databases">
        <authorList>
            <person name="Ma Q."/>
            <person name="Huang Y."/>
            <person name="Song X."/>
            <person name="Pei D."/>
        </authorList>
    </citation>
    <scope>NUCLEOTIDE SEQUENCE [LARGE SCALE GENOMIC DNA]</scope>
    <source>
        <strain evidence="1">Sxm20200214</strain>
        <tissue evidence="1">Leaf</tissue>
    </source>
</reference>
<proteinExistence type="predicted"/>
<dbReference type="AlphaFoldDB" id="A0A8X7V980"/>
<protein>
    <submittedName>
        <fullName evidence="1">Uncharacterized protein</fullName>
    </submittedName>
</protein>
<comment type="caution">
    <text evidence="1">The sequence shown here is derived from an EMBL/GenBank/DDBJ whole genome shotgun (WGS) entry which is preliminary data.</text>
</comment>
<evidence type="ECO:0000313" key="2">
    <source>
        <dbReference type="Proteomes" id="UP000886595"/>
    </source>
</evidence>
<evidence type="ECO:0000313" key="1">
    <source>
        <dbReference type="EMBL" id="KAG2306887.1"/>
    </source>
</evidence>
<sequence length="69" mass="8089">MKRQREQIKEGEVSLPVVVVRRSNDLLHPSLNGRSYGGDDVSCGCNNDELWWRRRRSLVERFSGDEERD</sequence>
<organism evidence="1 2">
    <name type="scientific">Brassica carinata</name>
    <name type="common">Ethiopian mustard</name>
    <name type="synonym">Abyssinian cabbage</name>
    <dbReference type="NCBI Taxonomy" id="52824"/>
    <lineage>
        <taxon>Eukaryota</taxon>
        <taxon>Viridiplantae</taxon>
        <taxon>Streptophyta</taxon>
        <taxon>Embryophyta</taxon>
        <taxon>Tracheophyta</taxon>
        <taxon>Spermatophyta</taxon>
        <taxon>Magnoliopsida</taxon>
        <taxon>eudicotyledons</taxon>
        <taxon>Gunneridae</taxon>
        <taxon>Pentapetalae</taxon>
        <taxon>rosids</taxon>
        <taxon>malvids</taxon>
        <taxon>Brassicales</taxon>
        <taxon>Brassicaceae</taxon>
        <taxon>Brassiceae</taxon>
        <taxon>Brassica</taxon>
    </lineage>
</organism>
<dbReference type="Proteomes" id="UP000886595">
    <property type="component" value="Unassembled WGS sequence"/>
</dbReference>